<evidence type="ECO:0000256" key="4">
    <source>
        <dbReference type="ARBA" id="ARBA00023043"/>
    </source>
</evidence>
<dbReference type="PRINTS" id="PR01415">
    <property type="entry name" value="ANKYRIN"/>
</dbReference>
<dbReference type="FunFam" id="1.25.40.20:FF:000031">
    <property type="entry name" value="Ankyrin repeat, family A (RFXANK-like), 2"/>
    <property type="match status" value="1"/>
</dbReference>
<dbReference type="PANTHER" id="PTHR24124">
    <property type="entry name" value="ANKYRIN REPEAT FAMILY A"/>
    <property type="match status" value="1"/>
</dbReference>
<dbReference type="PROSITE" id="PS50297">
    <property type="entry name" value="ANK_REP_REGION"/>
    <property type="match status" value="3"/>
</dbReference>
<keyword evidence="7" id="KW-1185">Reference proteome</keyword>
<evidence type="ECO:0000256" key="5">
    <source>
        <dbReference type="PROSITE-ProRule" id="PRU00023"/>
    </source>
</evidence>
<feature type="repeat" description="ANK" evidence="5">
    <location>
        <begin position="181"/>
        <end position="213"/>
    </location>
</feature>
<dbReference type="GO" id="GO:0010468">
    <property type="term" value="P:regulation of gene expression"/>
    <property type="evidence" value="ECO:0007669"/>
    <property type="project" value="TreeGrafter"/>
</dbReference>
<reference evidence="6 7" key="1">
    <citation type="journal article" date="2013" name="Nat. Commun.">
        <title>Genome analysis reveals insights into physiology and longevity of the Brandt's bat Myotis brandtii.</title>
        <authorList>
            <person name="Seim I."/>
            <person name="Fang X."/>
            <person name="Xiong Z."/>
            <person name="Lobanov A.V."/>
            <person name="Huang Z."/>
            <person name="Ma S."/>
            <person name="Feng Y."/>
            <person name="Turanov A.A."/>
            <person name="Zhu Y."/>
            <person name="Lenz T.L."/>
            <person name="Gerashchenko M.V."/>
            <person name="Fan D."/>
            <person name="Hee Yim S."/>
            <person name="Yao X."/>
            <person name="Jordan D."/>
            <person name="Xiong Y."/>
            <person name="Ma Y."/>
            <person name="Lyapunov A.N."/>
            <person name="Chen G."/>
            <person name="Kulakova O.I."/>
            <person name="Sun Y."/>
            <person name="Lee S.G."/>
            <person name="Bronson R.T."/>
            <person name="Moskalev A.A."/>
            <person name="Sunyaev S.R."/>
            <person name="Zhang G."/>
            <person name="Krogh A."/>
            <person name="Wang J."/>
            <person name="Gladyshev V.N."/>
        </authorList>
    </citation>
    <scope>NUCLEOTIDE SEQUENCE [LARGE SCALE GENOMIC DNA]</scope>
</reference>
<dbReference type="GO" id="GO:0005634">
    <property type="term" value="C:nucleus"/>
    <property type="evidence" value="ECO:0007669"/>
    <property type="project" value="TreeGrafter"/>
</dbReference>
<gene>
    <name evidence="6" type="ORF">D623_10035927</name>
</gene>
<dbReference type="Pfam" id="PF12796">
    <property type="entry name" value="Ank_2"/>
    <property type="match status" value="1"/>
</dbReference>
<dbReference type="GO" id="GO:0005737">
    <property type="term" value="C:cytoplasm"/>
    <property type="evidence" value="ECO:0007669"/>
    <property type="project" value="UniProtKB-SubCell"/>
</dbReference>
<dbReference type="InterPro" id="IPR036770">
    <property type="entry name" value="Ankyrin_rpt-contain_sf"/>
</dbReference>
<sequence length="421" mass="46046">MATSANLDLGAQLIVEECPSSYSLTGMPDIKIEHQLDSNAQEGSAQGVAMGMKFILPNRFDMNVCSRFVKSLNEEDSKNIQDQVNSDLEVASVLFKAECNIHTSPSPGIQVRHVYTPSTTKHFSPIKQSTTLTNKHRGNEVSTTPLLANSLSVHQLAAQGEMLYLATRIEQENVINHTDEEGFTPLMWAAAHGQIAVVEFLLQNGADPQLLGKGRESALSLACSKGYTDIVKMLLDCGVDVNEYDWNGGTPLLYAVHGNHVKCVKMLLENGADPTIETDSGYNSMDLAVALGYRSGDRQAQAQIACTNATHFVEQRYSINMESPLRGTAAQCGVMEREVLGPMLKKEEEERKVEQLSETGHVDSAKQLRSTMASRVRTSGLACHPPCFVTGSWTAAMAKMNLLPTVVRWTNNQNERIGTSN</sequence>
<dbReference type="AlphaFoldDB" id="S7MFK0"/>
<evidence type="ECO:0000256" key="3">
    <source>
        <dbReference type="ARBA" id="ARBA00022737"/>
    </source>
</evidence>
<evidence type="ECO:0000256" key="1">
    <source>
        <dbReference type="ARBA" id="ARBA00004496"/>
    </source>
</evidence>
<dbReference type="Pfam" id="PF00023">
    <property type="entry name" value="Ank"/>
    <property type="match status" value="1"/>
</dbReference>
<dbReference type="SMART" id="SM00248">
    <property type="entry name" value="ANK"/>
    <property type="match status" value="3"/>
</dbReference>
<feature type="repeat" description="ANK" evidence="5">
    <location>
        <begin position="214"/>
        <end position="246"/>
    </location>
</feature>
<dbReference type="PROSITE" id="PS50088">
    <property type="entry name" value="ANK_REPEAT"/>
    <property type="match status" value="3"/>
</dbReference>
<keyword evidence="2" id="KW-0963">Cytoplasm</keyword>
<dbReference type="Proteomes" id="UP000052978">
    <property type="component" value="Unassembled WGS sequence"/>
</dbReference>
<dbReference type="PANTHER" id="PTHR24124:SF3">
    <property type="entry name" value="ANKYRIN REPEAT FAMILY A PROTEIN 2"/>
    <property type="match status" value="1"/>
</dbReference>
<evidence type="ECO:0000313" key="7">
    <source>
        <dbReference type="Proteomes" id="UP000052978"/>
    </source>
</evidence>
<dbReference type="Gene3D" id="1.25.40.20">
    <property type="entry name" value="Ankyrin repeat-containing domain"/>
    <property type="match status" value="1"/>
</dbReference>
<dbReference type="SUPFAM" id="SSF48403">
    <property type="entry name" value="Ankyrin repeat"/>
    <property type="match status" value="1"/>
</dbReference>
<evidence type="ECO:0000313" key="6">
    <source>
        <dbReference type="EMBL" id="EPQ02601.1"/>
    </source>
</evidence>
<dbReference type="eggNOG" id="KOG0502">
    <property type="taxonomic scope" value="Eukaryota"/>
</dbReference>
<evidence type="ECO:0000256" key="2">
    <source>
        <dbReference type="ARBA" id="ARBA00022490"/>
    </source>
</evidence>
<dbReference type="EMBL" id="KE161240">
    <property type="protein sequence ID" value="EPQ02601.1"/>
    <property type="molecule type" value="Genomic_DNA"/>
</dbReference>
<dbReference type="InterPro" id="IPR002110">
    <property type="entry name" value="Ankyrin_rpt"/>
</dbReference>
<feature type="repeat" description="ANK" evidence="5">
    <location>
        <begin position="247"/>
        <end position="279"/>
    </location>
</feature>
<comment type="subcellular location">
    <subcellularLocation>
        <location evidence="1">Cytoplasm</location>
    </subcellularLocation>
</comment>
<keyword evidence="4 5" id="KW-0040">ANK repeat</keyword>
<organism evidence="6 7">
    <name type="scientific">Myotis brandtii</name>
    <name type="common">Brandt's bat</name>
    <dbReference type="NCBI Taxonomy" id="109478"/>
    <lineage>
        <taxon>Eukaryota</taxon>
        <taxon>Metazoa</taxon>
        <taxon>Chordata</taxon>
        <taxon>Craniata</taxon>
        <taxon>Vertebrata</taxon>
        <taxon>Euteleostomi</taxon>
        <taxon>Mammalia</taxon>
        <taxon>Eutheria</taxon>
        <taxon>Laurasiatheria</taxon>
        <taxon>Chiroptera</taxon>
        <taxon>Yangochiroptera</taxon>
        <taxon>Vespertilionidae</taxon>
        <taxon>Myotis</taxon>
    </lineage>
</organism>
<name>S7MFK0_MYOBR</name>
<protein>
    <submittedName>
        <fullName evidence="6">Ankyrin repeat family A protein 2</fullName>
    </submittedName>
</protein>
<keyword evidence="3" id="KW-0677">Repeat</keyword>
<accession>S7MFK0</accession>
<proteinExistence type="predicted"/>